<accession>A0A3B1C5X2</accession>
<reference evidence="1" key="1">
    <citation type="submission" date="2018-06" db="EMBL/GenBank/DDBJ databases">
        <authorList>
            <person name="Zhirakovskaya E."/>
        </authorList>
    </citation>
    <scope>NUCLEOTIDE SEQUENCE</scope>
</reference>
<organism evidence="1">
    <name type="scientific">hydrothermal vent metagenome</name>
    <dbReference type="NCBI Taxonomy" id="652676"/>
    <lineage>
        <taxon>unclassified sequences</taxon>
        <taxon>metagenomes</taxon>
        <taxon>ecological metagenomes</taxon>
    </lineage>
</organism>
<evidence type="ECO:0000313" key="1">
    <source>
        <dbReference type="EMBL" id="VAX25906.1"/>
    </source>
</evidence>
<proteinExistence type="predicted"/>
<sequence length="70" mass="7903">MHVLARYEALQGKVLTTVHHLPLHFSEEALLLISALEGTRSQQTLVKIYGKNRVDNTLEILSLWGLLEPP</sequence>
<name>A0A3B1C5X2_9ZZZZ</name>
<dbReference type="AlphaFoldDB" id="A0A3B1C5X2"/>
<dbReference type="EMBL" id="UOGF01000003">
    <property type="protein sequence ID" value="VAX25906.1"/>
    <property type="molecule type" value="Genomic_DNA"/>
</dbReference>
<protein>
    <submittedName>
        <fullName evidence="1">Uncharacterized protein</fullName>
    </submittedName>
</protein>
<gene>
    <name evidence="1" type="ORF">MNBD_NITROSPIRAE01-1922</name>
</gene>